<dbReference type="Proteomes" id="UP001153678">
    <property type="component" value="Unassembled WGS sequence"/>
</dbReference>
<proteinExistence type="predicted"/>
<evidence type="ECO:0000313" key="3">
    <source>
        <dbReference type="EMBL" id="CAI2174734.1"/>
    </source>
</evidence>
<sequence>MGGSSDSNEPRRTKSSASNGNTNNDTNSTLSNSPSTFTSFTFSAPVQPIDQSHWSIVEWFGNGSNWQVDFAKWIILAIEEPRESSEQPNIETGVKIINREIEELYSAGMIPKETYNPCLDIINKCKIFRLNPDKDKREHLLQMIFNRLQMKYNDAIQIINMLRQISIEQRSVLRFMTHQKVQAKIAYLRTTLKSHKTTYDMERYHCITNPYYDEVFKQKQAAVLECSNLNASIKAVKASNVELNERYSDIFNDHHRVNQELIELKEKNEKLYNEVNDNKILTTKYEKLVVTNKELLKAKEALKKQGEEIVKEIMENHTKMTQDRDKMIKQLQEEAKELRQEAKSAKEEATTYQAALGSATNIRWSDSTLNNPIQLTKDIENLQHSLTVFTKVKGKSIKINEDAAKKLLAEYQCKANLDHKEIKNYLAAALQRMILETIFYFADNLFKYANHDSFSDKLLESYIVYYTHYLIKNTNLLATTREGKDSVTAITPVKIRQQVYAALGSRGFAKPNHPLVSHLINKILGKMEMYREVIDDGNKNELRSDAEKIIRTGLQLWFCLKAQEPIAKVQWFKAGAHLESHLIVGAWENDNIKEMEVDFAYFPLIMSEHDNQVFSKAQVFVRPKANGRTKKLFGIF</sequence>
<gene>
    <name evidence="3" type="ORF">FWILDA_LOCUS6741</name>
</gene>
<organism evidence="3 4">
    <name type="scientific">Funneliformis geosporum</name>
    <dbReference type="NCBI Taxonomy" id="1117311"/>
    <lineage>
        <taxon>Eukaryota</taxon>
        <taxon>Fungi</taxon>
        <taxon>Fungi incertae sedis</taxon>
        <taxon>Mucoromycota</taxon>
        <taxon>Glomeromycotina</taxon>
        <taxon>Glomeromycetes</taxon>
        <taxon>Glomerales</taxon>
        <taxon>Glomeraceae</taxon>
        <taxon>Funneliformis</taxon>
    </lineage>
</organism>
<keyword evidence="1" id="KW-0175">Coiled coil</keyword>
<keyword evidence="4" id="KW-1185">Reference proteome</keyword>
<evidence type="ECO:0000256" key="2">
    <source>
        <dbReference type="SAM" id="MobiDB-lite"/>
    </source>
</evidence>
<evidence type="ECO:0000256" key="1">
    <source>
        <dbReference type="SAM" id="Coils"/>
    </source>
</evidence>
<dbReference type="OrthoDB" id="2421414at2759"/>
<comment type="caution">
    <text evidence="3">The sequence shown here is derived from an EMBL/GenBank/DDBJ whole genome shotgun (WGS) entry which is preliminary data.</text>
</comment>
<dbReference type="AlphaFoldDB" id="A0A9W4WVA0"/>
<reference evidence="3" key="1">
    <citation type="submission" date="2022-08" db="EMBL/GenBank/DDBJ databases">
        <authorList>
            <person name="Kallberg Y."/>
            <person name="Tangrot J."/>
            <person name="Rosling A."/>
        </authorList>
    </citation>
    <scope>NUCLEOTIDE SEQUENCE</scope>
    <source>
        <strain evidence="3">Wild A</strain>
    </source>
</reference>
<protein>
    <submittedName>
        <fullName evidence="3">18834_t:CDS:1</fullName>
    </submittedName>
</protein>
<evidence type="ECO:0000313" key="4">
    <source>
        <dbReference type="Proteomes" id="UP001153678"/>
    </source>
</evidence>
<feature type="compositionally biased region" description="Low complexity" evidence="2">
    <location>
        <begin position="15"/>
        <end position="32"/>
    </location>
</feature>
<dbReference type="EMBL" id="CAMKVN010001250">
    <property type="protein sequence ID" value="CAI2174734.1"/>
    <property type="molecule type" value="Genomic_DNA"/>
</dbReference>
<name>A0A9W4WVA0_9GLOM</name>
<accession>A0A9W4WVA0</accession>
<feature type="region of interest" description="Disordered" evidence="2">
    <location>
        <begin position="1"/>
        <end position="32"/>
    </location>
</feature>
<feature type="coiled-coil region" evidence="1">
    <location>
        <begin position="254"/>
        <end position="355"/>
    </location>
</feature>